<evidence type="ECO:0000313" key="3">
    <source>
        <dbReference type="Proteomes" id="UP000326671"/>
    </source>
</evidence>
<feature type="transmembrane region" description="Helical" evidence="1">
    <location>
        <begin position="118"/>
        <end position="142"/>
    </location>
</feature>
<feature type="transmembrane region" description="Helical" evidence="1">
    <location>
        <begin position="213"/>
        <end position="233"/>
    </location>
</feature>
<keyword evidence="3" id="KW-1185">Reference proteome</keyword>
<keyword evidence="1" id="KW-0472">Membrane</keyword>
<protein>
    <submittedName>
        <fullName evidence="2">Uncharacterized protein</fullName>
    </submittedName>
</protein>
<feature type="transmembrane region" description="Helical" evidence="1">
    <location>
        <begin position="185"/>
        <end position="204"/>
    </location>
</feature>
<dbReference type="Proteomes" id="UP000326671">
    <property type="component" value="Unassembled WGS sequence"/>
</dbReference>
<feature type="transmembrane region" description="Helical" evidence="1">
    <location>
        <begin position="245"/>
        <end position="270"/>
    </location>
</feature>
<feature type="transmembrane region" description="Helical" evidence="1">
    <location>
        <begin position="75"/>
        <end position="97"/>
    </location>
</feature>
<accession>A0A5J5HJ35</accession>
<evidence type="ECO:0000313" key="2">
    <source>
        <dbReference type="EMBL" id="KAA9019504.1"/>
    </source>
</evidence>
<comment type="caution">
    <text evidence="2">The sequence shown here is derived from an EMBL/GenBank/DDBJ whole genome shotgun (WGS) entry which is preliminary data.</text>
</comment>
<dbReference type="RefSeq" id="WP_150441661.1">
    <property type="nucleotide sequence ID" value="NZ_VYKL01000031.1"/>
</dbReference>
<sequence>MNRFLKLVHFEFQRFIKLYLVLMGVIILLQFIGVMVESQNYLKQVNEHIHKGLMPKEQFIEQFGTFSFLQIAHSFWFMGPIALCITALMIYVFFIWYRDWLGKNTFIYRLFMLPTSRLNVYFAKAAVILLFIFGLLAIQLLLMPIENRVLQWMVPNEYFNMLSINEIINIDYLSIIYPPTFIEFILYYGGGMIAVFIVFTAILFERSFRLKGIIYGILYTGLSSVIFLAPILVNQLLLEDYFFPLEIFFMEVVMGLIVLAGAIWTARFLLKNKIRV</sequence>
<proteinExistence type="predicted"/>
<organism evidence="2 3">
    <name type="scientific">Niallia endozanthoxylica</name>
    <dbReference type="NCBI Taxonomy" id="2036016"/>
    <lineage>
        <taxon>Bacteria</taxon>
        <taxon>Bacillati</taxon>
        <taxon>Bacillota</taxon>
        <taxon>Bacilli</taxon>
        <taxon>Bacillales</taxon>
        <taxon>Bacillaceae</taxon>
        <taxon>Niallia</taxon>
    </lineage>
</organism>
<gene>
    <name evidence="2" type="ORF">F4V44_19340</name>
</gene>
<keyword evidence="1" id="KW-0812">Transmembrane</keyword>
<dbReference type="AlphaFoldDB" id="A0A5J5HJ35"/>
<keyword evidence="1" id="KW-1133">Transmembrane helix</keyword>
<dbReference type="OrthoDB" id="1751619at2"/>
<name>A0A5J5HJ35_9BACI</name>
<feature type="transmembrane region" description="Helical" evidence="1">
    <location>
        <begin position="16"/>
        <end position="36"/>
    </location>
</feature>
<evidence type="ECO:0000256" key="1">
    <source>
        <dbReference type="SAM" id="Phobius"/>
    </source>
</evidence>
<dbReference type="EMBL" id="VYKL01000031">
    <property type="protein sequence ID" value="KAA9019504.1"/>
    <property type="molecule type" value="Genomic_DNA"/>
</dbReference>
<reference evidence="2 3" key="1">
    <citation type="submission" date="2019-09" db="EMBL/GenBank/DDBJ databases">
        <title>Whole genome sequences of isolates from the Mars Exploration Rovers.</title>
        <authorList>
            <person name="Seuylemezian A."/>
            <person name="Vaishampayan P."/>
        </authorList>
    </citation>
    <scope>NUCLEOTIDE SEQUENCE [LARGE SCALE GENOMIC DNA]</scope>
    <source>
        <strain evidence="2 3">MER_TA_151</strain>
    </source>
</reference>